<accession>A0A9P7Y8A7</accession>
<sequence length="168" mass="17723">MNVFRSSVVFPTVGSARPPAAAAIFFALLTVRVASNTIGSPDASRNEAILVAGPGDPQGGRRWADPWVTSRSDSVRWDSTGLEPRRTPGANVAGKGTWAMVATGIRLPPSPSVVSGWVACVRACVAGGGMQLDRVDKWNLAMSRGSGWMLLQLGMVSLARARKENAFS</sequence>
<gene>
    <name evidence="1" type="ORF">BJ875DRAFT_214812</name>
</gene>
<reference evidence="1" key="1">
    <citation type="journal article" date="2021" name="IMA Fungus">
        <title>Genomic characterization of three marine fungi, including Emericellopsis atlantica sp. nov. with signatures of a generalist lifestyle and marine biomass degradation.</title>
        <authorList>
            <person name="Hagestad O.C."/>
            <person name="Hou L."/>
            <person name="Andersen J.H."/>
            <person name="Hansen E.H."/>
            <person name="Altermark B."/>
            <person name="Li C."/>
            <person name="Kuhnert E."/>
            <person name="Cox R.J."/>
            <person name="Crous P.W."/>
            <person name="Spatafora J.W."/>
            <person name="Lail K."/>
            <person name="Amirebrahimi M."/>
            <person name="Lipzen A."/>
            <person name="Pangilinan J."/>
            <person name="Andreopoulos W."/>
            <person name="Hayes R.D."/>
            <person name="Ng V."/>
            <person name="Grigoriev I.V."/>
            <person name="Jackson S.A."/>
            <person name="Sutton T.D.S."/>
            <person name="Dobson A.D.W."/>
            <person name="Rama T."/>
        </authorList>
    </citation>
    <scope>NUCLEOTIDE SEQUENCE</scope>
    <source>
        <strain evidence="1">TRa018bII</strain>
    </source>
</reference>
<dbReference type="EMBL" id="MU251834">
    <property type="protein sequence ID" value="KAG9228969.1"/>
    <property type="molecule type" value="Genomic_DNA"/>
</dbReference>
<evidence type="ECO:0000313" key="2">
    <source>
        <dbReference type="Proteomes" id="UP000824998"/>
    </source>
</evidence>
<proteinExistence type="predicted"/>
<keyword evidence="2" id="KW-1185">Reference proteome</keyword>
<dbReference type="Proteomes" id="UP000824998">
    <property type="component" value="Unassembled WGS sequence"/>
</dbReference>
<evidence type="ECO:0000313" key="1">
    <source>
        <dbReference type="EMBL" id="KAG9228969.1"/>
    </source>
</evidence>
<comment type="caution">
    <text evidence="1">The sequence shown here is derived from an EMBL/GenBank/DDBJ whole genome shotgun (WGS) entry which is preliminary data.</text>
</comment>
<protein>
    <submittedName>
        <fullName evidence="1">Uncharacterized protein</fullName>
    </submittedName>
</protein>
<name>A0A9P7Y8A7_9HELO</name>
<organism evidence="1 2">
    <name type="scientific">Amylocarpus encephaloides</name>
    <dbReference type="NCBI Taxonomy" id="45428"/>
    <lineage>
        <taxon>Eukaryota</taxon>
        <taxon>Fungi</taxon>
        <taxon>Dikarya</taxon>
        <taxon>Ascomycota</taxon>
        <taxon>Pezizomycotina</taxon>
        <taxon>Leotiomycetes</taxon>
        <taxon>Helotiales</taxon>
        <taxon>Helotiales incertae sedis</taxon>
        <taxon>Amylocarpus</taxon>
    </lineage>
</organism>
<dbReference type="AlphaFoldDB" id="A0A9P7Y8A7"/>